<name>A0A6G1PYS1_CHAAH</name>
<reference evidence="1 2" key="1">
    <citation type="submission" date="2019-02" db="EMBL/GenBank/DDBJ databases">
        <title>Opniocepnalus argus genome.</title>
        <authorList>
            <person name="Zhou C."/>
            <person name="Xiao S."/>
        </authorList>
    </citation>
    <scope>NUCLEOTIDE SEQUENCE [LARGE SCALE GENOMIC DNA]</scope>
    <source>
        <strain evidence="1">OARG1902GOOAL</strain>
        <tissue evidence="1">Muscle</tissue>
    </source>
</reference>
<accession>A0A6G1PYS1</accession>
<sequence length="61" mass="6670">MIQNTAASLIQPKKTHMTPCLHISARASHRLVISTASGYLMSPIPELCNQTLYGGPIIKHQ</sequence>
<dbReference type="AlphaFoldDB" id="A0A6G1PYS1"/>
<dbReference type="Proteomes" id="UP000503349">
    <property type="component" value="Chromosome 11"/>
</dbReference>
<dbReference type="EMBL" id="CM015722">
    <property type="protein sequence ID" value="KAF3695480.1"/>
    <property type="molecule type" value="Genomic_DNA"/>
</dbReference>
<gene>
    <name evidence="1" type="ORF">EXN66_Car011156</name>
</gene>
<protein>
    <submittedName>
        <fullName evidence="1">Uncharacterized protein</fullName>
    </submittedName>
</protein>
<reference evidence="2" key="2">
    <citation type="submission" date="2019-02" db="EMBL/GenBank/DDBJ databases">
        <title>Opniocepnalus argus Var Kimnra genome.</title>
        <authorList>
            <person name="Zhou C."/>
            <person name="Xiao S."/>
        </authorList>
    </citation>
    <scope>NUCLEOTIDE SEQUENCE [LARGE SCALE GENOMIC DNA]</scope>
</reference>
<keyword evidence="2" id="KW-1185">Reference proteome</keyword>
<evidence type="ECO:0000313" key="1">
    <source>
        <dbReference type="EMBL" id="KAF3695480.1"/>
    </source>
</evidence>
<organism evidence="1 2">
    <name type="scientific">Channa argus</name>
    <name type="common">Northern snakehead</name>
    <name type="synonym">Ophicephalus argus</name>
    <dbReference type="NCBI Taxonomy" id="215402"/>
    <lineage>
        <taxon>Eukaryota</taxon>
        <taxon>Metazoa</taxon>
        <taxon>Chordata</taxon>
        <taxon>Craniata</taxon>
        <taxon>Vertebrata</taxon>
        <taxon>Euteleostomi</taxon>
        <taxon>Actinopterygii</taxon>
        <taxon>Neopterygii</taxon>
        <taxon>Teleostei</taxon>
        <taxon>Neoteleostei</taxon>
        <taxon>Acanthomorphata</taxon>
        <taxon>Anabantaria</taxon>
        <taxon>Anabantiformes</taxon>
        <taxon>Channoidei</taxon>
        <taxon>Channidae</taxon>
        <taxon>Channa</taxon>
    </lineage>
</organism>
<proteinExistence type="predicted"/>
<evidence type="ECO:0000313" key="2">
    <source>
        <dbReference type="Proteomes" id="UP000503349"/>
    </source>
</evidence>